<dbReference type="GO" id="GO:0000166">
    <property type="term" value="F:nucleotide binding"/>
    <property type="evidence" value="ECO:0007669"/>
    <property type="project" value="UniProtKB-KW"/>
</dbReference>
<dbReference type="GO" id="GO:0042350">
    <property type="term" value="P:GDP-L-fucose biosynthetic process"/>
    <property type="evidence" value="ECO:0007669"/>
    <property type="project" value="UniProtKB-ARBA"/>
</dbReference>
<dbReference type="Proteomes" id="UP000835052">
    <property type="component" value="Unassembled WGS sequence"/>
</dbReference>
<dbReference type="InterPro" id="IPR032675">
    <property type="entry name" value="LRR_dom_sf"/>
</dbReference>
<protein>
    <recommendedName>
        <fullName evidence="3">F-box domain-containing protein</fullName>
    </recommendedName>
</protein>
<dbReference type="SUPFAM" id="SSF52047">
    <property type="entry name" value="RNI-like"/>
    <property type="match status" value="1"/>
</dbReference>
<evidence type="ECO:0000313" key="4">
    <source>
        <dbReference type="EMBL" id="CAD6196355.1"/>
    </source>
</evidence>
<dbReference type="Pfam" id="PF07959">
    <property type="entry name" value="Fucose_pyrophosphorylase"/>
    <property type="match status" value="1"/>
</dbReference>
<evidence type="ECO:0000256" key="1">
    <source>
        <dbReference type="ARBA" id="ARBA00022679"/>
    </source>
</evidence>
<dbReference type="AlphaFoldDB" id="A0A8S1HQ28"/>
<reference evidence="4" key="1">
    <citation type="submission" date="2020-10" db="EMBL/GenBank/DDBJ databases">
        <authorList>
            <person name="Kikuchi T."/>
        </authorList>
    </citation>
    <scope>NUCLEOTIDE SEQUENCE</scope>
    <source>
        <strain evidence="4">NKZ352</strain>
    </source>
</reference>
<dbReference type="PANTHER" id="PTHR15045:SF1">
    <property type="entry name" value="FUCOSE-1-PHOSPHATE GUANYLYLTRANSFERASE"/>
    <property type="match status" value="1"/>
</dbReference>
<dbReference type="GO" id="GO:0016772">
    <property type="term" value="F:transferase activity, transferring phosphorus-containing groups"/>
    <property type="evidence" value="ECO:0007669"/>
    <property type="project" value="InterPro"/>
</dbReference>
<keyword evidence="1" id="KW-0808">Transferase</keyword>
<evidence type="ECO:0000259" key="3">
    <source>
        <dbReference type="PROSITE" id="PS50181"/>
    </source>
</evidence>
<dbReference type="PANTHER" id="PTHR15045">
    <property type="entry name" value="FUCOSE-1-PHOSPHATE GUANYLYLTRANSFERASE"/>
    <property type="match status" value="1"/>
</dbReference>
<dbReference type="PROSITE" id="PS50181">
    <property type="entry name" value="FBOX"/>
    <property type="match status" value="1"/>
</dbReference>
<gene>
    <name evidence="4" type="ORF">CAUJ_LOCUS12270</name>
</gene>
<sequence>MDQLPVELVQKILSILSTSDLMNCCLVSRRFMAISCSLMPELVSLRIALSDCPCRAGGSAKEGWLQICQCKMHGAKELLQVLLPFISSAANSLEVEDELAKTSVSDENIAILLAFFAGAPLKRLALTKCDLANVQPWTLALLAQFNQLEKIEIDGCTFGIPESLLIRSLSTSFSTLTNIDVKDNKLVTDKFVRAVSRSCPMLEQFVLYRCKLISTFAVLSLIESTFFRLNHMLVVNVEGTLFNANELDKYMSSPLFAARGEWRLSPTSIQIGFDKPAVLAEHRRARCVLVYERQFYVIEVLERKPGFPDYRVTTSVALELLSSGGATLEILRQLFKTTNFDNLKTEKVLIVHSGGFSQRMPHFSPFGKVFAHLPGGKTVLETKLGFYKELSEKLAPGVMITASDVLEDVSLFSEIGASDFLIFAHESSIEVATQHGVFVLDDDKKLKSVLQKPSDQELKSAGAILENGFVLTDSCFQMSWELCQRLVDSFEGFRPIKDELCCYGDFMRPLGTCPKLEYLQKSSEALLKPKTELVNIFKTVDARVFNLGENSFFHFGTCSEFLEHMAPASIFRRTFDISPKNIIFSSLINCKVPEETFIEFSKLENVKIGRNCIISGVEALDIEIPSNSLLFTMDCEAGCVTFWFNVQDDIKKKEEKLKLRGSDTNLENCSLWDAKIFQVERTRKESLKATLKGIDNKGNLISLAEAVRTHNIEAALKWRTDLRKSASVN</sequence>
<dbReference type="Gene3D" id="3.80.10.10">
    <property type="entry name" value="Ribonuclease Inhibitor"/>
    <property type="match status" value="1"/>
</dbReference>
<feature type="domain" description="F-box" evidence="3">
    <location>
        <begin position="1"/>
        <end position="34"/>
    </location>
</feature>
<dbReference type="InterPro" id="IPR001810">
    <property type="entry name" value="F-box_dom"/>
</dbReference>
<dbReference type="OrthoDB" id="10257471at2759"/>
<proteinExistence type="predicted"/>
<dbReference type="Gene3D" id="1.20.1280.50">
    <property type="match status" value="1"/>
</dbReference>
<keyword evidence="2" id="KW-0547">Nucleotide-binding</keyword>
<comment type="caution">
    <text evidence="4">The sequence shown here is derived from an EMBL/GenBank/DDBJ whole genome shotgun (WGS) entry which is preliminary data.</text>
</comment>
<accession>A0A8S1HQ28</accession>
<keyword evidence="5" id="KW-1185">Reference proteome</keyword>
<dbReference type="SMART" id="SM00256">
    <property type="entry name" value="FBOX"/>
    <property type="match status" value="1"/>
</dbReference>
<organism evidence="4 5">
    <name type="scientific">Caenorhabditis auriculariae</name>
    <dbReference type="NCBI Taxonomy" id="2777116"/>
    <lineage>
        <taxon>Eukaryota</taxon>
        <taxon>Metazoa</taxon>
        <taxon>Ecdysozoa</taxon>
        <taxon>Nematoda</taxon>
        <taxon>Chromadorea</taxon>
        <taxon>Rhabditida</taxon>
        <taxon>Rhabditina</taxon>
        <taxon>Rhabditomorpha</taxon>
        <taxon>Rhabditoidea</taxon>
        <taxon>Rhabditidae</taxon>
        <taxon>Peloderinae</taxon>
        <taxon>Caenorhabditis</taxon>
    </lineage>
</organism>
<dbReference type="EMBL" id="CAJGYM010000071">
    <property type="protein sequence ID" value="CAD6196355.1"/>
    <property type="molecule type" value="Genomic_DNA"/>
</dbReference>
<evidence type="ECO:0000256" key="2">
    <source>
        <dbReference type="ARBA" id="ARBA00022741"/>
    </source>
</evidence>
<dbReference type="InterPro" id="IPR012887">
    <property type="entry name" value="GDP_fucose_pyrophosphorylase"/>
</dbReference>
<name>A0A8S1HQ28_9PELO</name>
<dbReference type="Pfam" id="PF12937">
    <property type="entry name" value="F-box-like"/>
    <property type="match status" value="1"/>
</dbReference>
<evidence type="ECO:0000313" key="5">
    <source>
        <dbReference type="Proteomes" id="UP000835052"/>
    </source>
</evidence>